<sequence length="131" mass="13263">MSMPPPIVPGTDMYYCSWGFFPMGFPGGPAFTGPLNSPQQQAPAALGFYPMGPYLPLPGPSGIVEGEGNKAVDAGTGSPVTPTAPAPAPAPAPSPAPTAATPVKSSHVKVGAKKRGRPKGSKNKKVVIEIN</sequence>
<reference evidence="2" key="1">
    <citation type="submission" date="2020-10" db="EMBL/GenBank/DDBJ databases">
        <authorList>
            <person name="Han B."/>
            <person name="Lu T."/>
            <person name="Zhao Q."/>
            <person name="Huang X."/>
            <person name="Zhao Y."/>
        </authorList>
    </citation>
    <scope>NUCLEOTIDE SEQUENCE</scope>
</reference>
<protein>
    <submittedName>
        <fullName evidence="2">Uncharacterized protein</fullName>
    </submittedName>
</protein>
<accession>A0A811PQE2</accession>
<comment type="caution">
    <text evidence="2">The sequence shown here is derived from an EMBL/GenBank/DDBJ whole genome shotgun (WGS) entry which is preliminary data.</text>
</comment>
<feature type="compositionally biased region" description="Pro residues" evidence="1">
    <location>
        <begin position="82"/>
        <end position="96"/>
    </location>
</feature>
<evidence type="ECO:0000313" key="3">
    <source>
        <dbReference type="Proteomes" id="UP000604825"/>
    </source>
</evidence>
<name>A0A811PQE2_9POAL</name>
<dbReference type="Proteomes" id="UP000604825">
    <property type="component" value="Unassembled WGS sequence"/>
</dbReference>
<keyword evidence="3" id="KW-1185">Reference proteome</keyword>
<feature type="compositionally biased region" description="Basic residues" evidence="1">
    <location>
        <begin position="106"/>
        <end position="125"/>
    </location>
</feature>
<gene>
    <name evidence="2" type="ORF">NCGR_LOCUS29828</name>
</gene>
<dbReference type="EMBL" id="CAJGYO010000007">
    <property type="protein sequence ID" value="CAD6245526.1"/>
    <property type="molecule type" value="Genomic_DNA"/>
</dbReference>
<proteinExistence type="predicted"/>
<evidence type="ECO:0000313" key="2">
    <source>
        <dbReference type="EMBL" id="CAD6245526.1"/>
    </source>
</evidence>
<dbReference type="AlphaFoldDB" id="A0A811PQE2"/>
<evidence type="ECO:0000256" key="1">
    <source>
        <dbReference type="SAM" id="MobiDB-lite"/>
    </source>
</evidence>
<organism evidence="2 3">
    <name type="scientific">Miscanthus lutarioriparius</name>
    <dbReference type="NCBI Taxonomy" id="422564"/>
    <lineage>
        <taxon>Eukaryota</taxon>
        <taxon>Viridiplantae</taxon>
        <taxon>Streptophyta</taxon>
        <taxon>Embryophyta</taxon>
        <taxon>Tracheophyta</taxon>
        <taxon>Spermatophyta</taxon>
        <taxon>Magnoliopsida</taxon>
        <taxon>Liliopsida</taxon>
        <taxon>Poales</taxon>
        <taxon>Poaceae</taxon>
        <taxon>PACMAD clade</taxon>
        <taxon>Panicoideae</taxon>
        <taxon>Andropogonodae</taxon>
        <taxon>Andropogoneae</taxon>
        <taxon>Saccharinae</taxon>
        <taxon>Miscanthus</taxon>
    </lineage>
</organism>
<feature type="region of interest" description="Disordered" evidence="1">
    <location>
        <begin position="60"/>
        <end position="131"/>
    </location>
</feature>